<evidence type="ECO:0000313" key="1">
    <source>
        <dbReference type="EMBL" id="KAA6397117.1"/>
    </source>
</evidence>
<gene>
    <name evidence="1" type="ORF">EZS28_007354</name>
</gene>
<organism evidence="1 2">
    <name type="scientific">Streblomastix strix</name>
    <dbReference type="NCBI Taxonomy" id="222440"/>
    <lineage>
        <taxon>Eukaryota</taxon>
        <taxon>Metamonada</taxon>
        <taxon>Preaxostyla</taxon>
        <taxon>Oxymonadida</taxon>
        <taxon>Streblomastigidae</taxon>
        <taxon>Streblomastix</taxon>
    </lineage>
</organism>
<proteinExistence type="predicted"/>
<dbReference type="EMBL" id="SNRW01001255">
    <property type="protein sequence ID" value="KAA6397117.1"/>
    <property type="molecule type" value="Genomic_DNA"/>
</dbReference>
<evidence type="ECO:0000313" key="2">
    <source>
        <dbReference type="Proteomes" id="UP000324800"/>
    </source>
</evidence>
<protein>
    <submittedName>
        <fullName evidence="1">Uncharacterized protein</fullName>
    </submittedName>
</protein>
<name>A0A5J4WPQ8_9EUKA</name>
<dbReference type="Proteomes" id="UP000324800">
    <property type="component" value="Unassembled WGS sequence"/>
</dbReference>
<sequence length="504" mass="58437">MPTLRKSISCKIVTVKVPIYLITNTINMSYLESNMQHLEFCPGKHLSWDISKCDELRNLPEFVAQLTSEDSTKRLEALEKIFDAILAVQIEYCRAEQFSGLLDGLQPLLVDIQSKEAEKAVQIIELLWAKQFNTIQSEREKLFGLFKEKQLRRLMKKAFLNYSTPAPIKESLALQIFLWNCIENAEDSCFIPILDLIQSKLKVEEEYLLKHPNGLNHESKWSKIGLQNLEVYLTAFCYYSSDSDEFAKEIAKRDGINIGLRYLKHPLVQIREPASNLFGIAMHQTIGLEFRKNNDCLAILNEIIRNPTFKLVSYENSINISPVKHLPHLHSGILNESGLCLNCDLQHSSNSTNDNIDKEYKFIYNQLISIRDLIKNVDAVLGRLNEFIEEEEKEKAQKILENEESDVEVECEECGQMIPFGRFLLHMKSHNALEDVHYEINKENKKDDKVENDNTISYLKCFHEDIEEEGLFETIQSLNFQDYYYGRNVANTFHKKVLNHLTQD</sequence>
<accession>A0A5J4WPQ8</accession>
<comment type="caution">
    <text evidence="1">The sequence shown here is derived from an EMBL/GenBank/DDBJ whole genome shotgun (WGS) entry which is preliminary data.</text>
</comment>
<reference evidence="1 2" key="1">
    <citation type="submission" date="2019-03" db="EMBL/GenBank/DDBJ databases">
        <title>Single cell metagenomics reveals metabolic interactions within the superorganism composed of flagellate Streblomastix strix and complex community of Bacteroidetes bacteria on its surface.</title>
        <authorList>
            <person name="Treitli S.C."/>
            <person name="Kolisko M."/>
            <person name="Husnik F."/>
            <person name="Keeling P."/>
            <person name="Hampl V."/>
        </authorList>
    </citation>
    <scope>NUCLEOTIDE SEQUENCE [LARGE SCALE GENOMIC DNA]</scope>
    <source>
        <strain evidence="1">ST1C</strain>
    </source>
</reference>
<dbReference type="AlphaFoldDB" id="A0A5J4WPQ8"/>